<evidence type="ECO:0000313" key="1">
    <source>
        <dbReference type="EMBL" id="ESA17278.1"/>
    </source>
</evidence>
<dbReference type="InterPro" id="IPR009057">
    <property type="entry name" value="Homeodomain-like_sf"/>
</dbReference>
<dbReference type="EMBL" id="KI280335">
    <property type="protein sequence ID" value="ESA17278.1"/>
    <property type="molecule type" value="Genomic_DNA"/>
</dbReference>
<organism evidence="1">
    <name type="scientific">Rhizophagus irregularis (strain DAOM 181602 / DAOM 197198 / MUCL 43194)</name>
    <name type="common">Arbuscular mycorrhizal fungus</name>
    <name type="synonym">Glomus intraradices</name>
    <dbReference type="NCBI Taxonomy" id="747089"/>
    <lineage>
        <taxon>Eukaryota</taxon>
        <taxon>Fungi</taxon>
        <taxon>Fungi incertae sedis</taxon>
        <taxon>Mucoromycota</taxon>
        <taxon>Glomeromycotina</taxon>
        <taxon>Glomeromycetes</taxon>
        <taxon>Glomerales</taxon>
        <taxon>Glomeraceae</taxon>
        <taxon>Rhizophagus</taxon>
    </lineage>
</organism>
<protein>
    <recommendedName>
        <fullName evidence="2">HTH myb-type domain-containing protein</fullName>
    </recommendedName>
</protein>
<reference evidence="1" key="1">
    <citation type="submission" date="2013-07" db="EMBL/GenBank/DDBJ databases">
        <title>The genome of an arbuscular mycorrhizal fungus provides insights into the evolution of the oldest plant symbiosis.</title>
        <authorList>
            <consortium name="DOE Joint Genome Institute"/>
            <person name="Tisserant E."/>
            <person name="Malbreil M."/>
            <person name="Kuo A."/>
            <person name="Kohler A."/>
            <person name="Symeonidi A."/>
            <person name="Balestrini R."/>
            <person name="Charron P."/>
            <person name="Duensing N."/>
            <person name="Frei-dit-Frey N."/>
            <person name="Gianinazzi-Pearson V."/>
            <person name="Gilbert B."/>
            <person name="Handa Y."/>
            <person name="Hijri M."/>
            <person name="Kaul R."/>
            <person name="Kawaguchi M."/>
            <person name="Krajinski F."/>
            <person name="Lammers P."/>
            <person name="Lapierre D."/>
            <person name="Masclaux F.G."/>
            <person name="Murat C."/>
            <person name="Morin E."/>
            <person name="Ndikumana S."/>
            <person name="Pagni M."/>
            <person name="Petitpierre D."/>
            <person name="Requena N."/>
            <person name="Rosikiewicz P."/>
            <person name="Riley R."/>
            <person name="Saito K."/>
            <person name="San Clemente H."/>
            <person name="Shapiro H."/>
            <person name="van Tuinen D."/>
            <person name="Becard G."/>
            <person name="Bonfante P."/>
            <person name="Paszkowski U."/>
            <person name="Shachar-Hill Y."/>
            <person name="Young J.P."/>
            <person name="Sanders I.R."/>
            <person name="Henrissat B."/>
            <person name="Rensing S.A."/>
            <person name="Grigoriev I.V."/>
            <person name="Corradi N."/>
            <person name="Roux C."/>
            <person name="Martin F."/>
        </authorList>
    </citation>
    <scope>NUCLEOTIDE SEQUENCE</scope>
    <source>
        <strain evidence="1">DAOM 197198</strain>
    </source>
</reference>
<gene>
    <name evidence="1" type="ORF">GLOINDRAFT_21960</name>
</gene>
<dbReference type="VEuPathDB" id="FungiDB:RhiirFUN_025956"/>
<dbReference type="AlphaFoldDB" id="U9UFC3"/>
<sequence>MEEWKKRGKIPKNPFVELSKKLKNRYWNILDPRLNHEPFSQEEKEYIYKWGEKYQETNDGNIQWRFLQPKMEAEFGKFWSRNSLKNIWNTRKKQVIKDKAQINISEEVDKENKDDYKICKSENEDEIEFDECHRFTKEIDNIISEHMKNLGHLPNPYMKIHEKIPKYSSKQIRYRWISKLNPYLCTMPLEDNEKLFIVQWVENNRTSDGIIHWKDLIKEVESKFGKLRSENTLKNFWHLRRRSLSKQFKEVNYDEPNITFEYENLIKDDNLSLFKNKDEENISPLPSDASRIEILCWVASEQHKRDFPYSKYFKITFFK</sequence>
<dbReference type="HOGENOM" id="CLU_934294_0_0_1"/>
<proteinExistence type="predicted"/>
<dbReference type="SUPFAM" id="SSF46689">
    <property type="entry name" value="Homeodomain-like"/>
    <property type="match status" value="1"/>
</dbReference>
<evidence type="ECO:0008006" key="2">
    <source>
        <dbReference type="Google" id="ProtNLM"/>
    </source>
</evidence>
<accession>U9UFC3</accession>
<name>U9UFC3_RHIID</name>
<dbReference type="VEuPathDB" id="FungiDB:RhiirFUN_025955"/>